<dbReference type="GO" id="GO:0000724">
    <property type="term" value="P:double-strand break repair via homologous recombination"/>
    <property type="evidence" value="ECO:0007669"/>
    <property type="project" value="TreeGrafter"/>
</dbReference>
<dbReference type="GO" id="GO:0000166">
    <property type="term" value="F:nucleotide binding"/>
    <property type="evidence" value="ECO:0007669"/>
    <property type="project" value="InterPro"/>
</dbReference>
<keyword evidence="11" id="KW-0408">Iron</keyword>
<evidence type="ECO:0000256" key="3">
    <source>
        <dbReference type="ARBA" id="ARBA00012417"/>
    </source>
</evidence>
<comment type="caution">
    <text evidence="16">The sequence shown here is derived from an EMBL/GenBank/DDBJ whole genome shotgun (WGS) entry which is preliminary data.</text>
</comment>
<evidence type="ECO:0000256" key="14">
    <source>
        <dbReference type="ARBA" id="ARBA00049244"/>
    </source>
</evidence>
<evidence type="ECO:0000256" key="13">
    <source>
        <dbReference type="ARBA" id="ARBA00023204"/>
    </source>
</evidence>
<evidence type="ECO:0000256" key="4">
    <source>
        <dbReference type="ARBA" id="ARBA00021589"/>
    </source>
</evidence>
<evidence type="ECO:0000259" key="15">
    <source>
        <dbReference type="Pfam" id="PF00136"/>
    </source>
</evidence>
<dbReference type="GO" id="GO:0051536">
    <property type="term" value="F:iron-sulfur cluster binding"/>
    <property type="evidence" value="ECO:0007669"/>
    <property type="project" value="UniProtKB-KW"/>
</dbReference>
<dbReference type="Gene3D" id="1.10.287.690">
    <property type="entry name" value="Helix hairpin bin"/>
    <property type="match status" value="1"/>
</dbReference>
<dbReference type="InterPro" id="IPR023211">
    <property type="entry name" value="DNA_pol_palm_dom_sf"/>
</dbReference>
<dbReference type="AlphaFoldDB" id="A0A9P1MYS2"/>
<evidence type="ECO:0000313" key="17">
    <source>
        <dbReference type="Proteomes" id="UP001152747"/>
    </source>
</evidence>
<dbReference type="Pfam" id="PF00136">
    <property type="entry name" value="DNA_pol_B"/>
    <property type="match status" value="1"/>
</dbReference>
<dbReference type="SUPFAM" id="SSF56672">
    <property type="entry name" value="DNA/RNA polymerases"/>
    <property type="match status" value="1"/>
</dbReference>
<comment type="cofactor">
    <cofactor evidence="1">
        <name>[4Fe-4S] cluster</name>
        <dbReference type="ChEBI" id="CHEBI:49883"/>
    </cofactor>
</comment>
<dbReference type="InterPro" id="IPR030559">
    <property type="entry name" value="PolZ_Rev3"/>
</dbReference>
<dbReference type="PANTHER" id="PTHR45812:SF1">
    <property type="entry name" value="DNA POLYMERASE ZETA CATALYTIC SUBUNIT"/>
    <property type="match status" value="1"/>
</dbReference>
<keyword evidence="7" id="KW-0479">Metal-binding</keyword>
<keyword evidence="13" id="KW-0234">DNA repair</keyword>
<sequence>MSSPEQLQLILEPQSKVYFDPIIVLDFQSLYPSMVIAYNYCYSTILGKLAYLNDMKNPENYEEIVLGAMKYQVNKDDLVNQVAYKNIHVSPLASVFVKKSTREGVLPLLLREILACRIMVKNAMKRTTSKKRKRILDARQLALKLVANVSYGYTAANWSVADAILGKGRETLERAIEMVQKGDYSGAEVIYGDTDSLFVLVKNANLEKAFEIGRKIAEDVTNSNPDPVVLKLEKVYLGCVLETKKRYAGWMFEHEKDQGKLDAKGIETVRRDTCPIVADVLEKSLELIFAQKWQEFGKYLNRIVDLMNSGNMRIGKFVFCKEYRGGYSNKAMVPQKKIAEKRVEKCRFNAVLSGERIPYVIVDGPPGSTVYSCVRSLREFATNPKLRINLQYYLQSHILAALRRVTDLLPTEIKLLPLASKQCFNLDCTRIGQTPWCIKCDKNGDELVGAMVQLSRHQKARAKIRRTCQSCQSCSSNLAEKQIEECANFSCLLKQTWSMMNRAEMEKVVENHKLY</sequence>
<keyword evidence="6" id="KW-0548">Nucleotidyltransferase</keyword>
<dbReference type="InterPro" id="IPR042087">
    <property type="entry name" value="DNA_pol_B_thumb"/>
</dbReference>
<dbReference type="GO" id="GO:0042276">
    <property type="term" value="P:error-prone translesion synthesis"/>
    <property type="evidence" value="ECO:0007669"/>
    <property type="project" value="TreeGrafter"/>
</dbReference>
<dbReference type="InterPro" id="IPR006134">
    <property type="entry name" value="DNA-dir_DNA_pol_B_multi_dom"/>
</dbReference>
<dbReference type="GO" id="GO:0016035">
    <property type="term" value="C:zeta DNA polymerase complex"/>
    <property type="evidence" value="ECO:0007669"/>
    <property type="project" value="InterPro"/>
</dbReference>
<organism evidence="16 17">
    <name type="scientific">Caenorhabditis angaria</name>
    <dbReference type="NCBI Taxonomy" id="860376"/>
    <lineage>
        <taxon>Eukaryota</taxon>
        <taxon>Metazoa</taxon>
        <taxon>Ecdysozoa</taxon>
        <taxon>Nematoda</taxon>
        <taxon>Chromadorea</taxon>
        <taxon>Rhabditida</taxon>
        <taxon>Rhabditina</taxon>
        <taxon>Rhabditomorpha</taxon>
        <taxon>Rhabditoidea</taxon>
        <taxon>Rhabditidae</taxon>
        <taxon>Peloderinae</taxon>
        <taxon>Caenorhabditis</taxon>
    </lineage>
</organism>
<feature type="domain" description="DNA-directed DNA polymerase family B multifunctional" evidence="15">
    <location>
        <begin position="9"/>
        <end position="406"/>
    </location>
</feature>
<dbReference type="PROSITE" id="PS00116">
    <property type="entry name" value="DNA_POLYMERASE_B"/>
    <property type="match status" value="1"/>
</dbReference>
<evidence type="ECO:0000256" key="2">
    <source>
        <dbReference type="ARBA" id="ARBA00005755"/>
    </source>
</evidence>
<dbReference type="GO" id="GO:0003887">
    <property type="term" value="F:DNA-directed DNA polymerase activity"/>
    <property type="evidence" value="ECO:0007669"/>
    <property type="project" value="UniProtKB-KW"/>
</dbReference>
<evidence type="ECO:0000256" key="7">
    <source>
        <dbReference type="ARBA" id="ARBA00022723"/>
    </source>
</evidence>
<dbReference type="OrthoDB" id="2414538at2759"/>
<proteinExistence type="inferred from homology"/>
<keyword evidence="12" id="KW-0411">Iron-sulfur</keyword>
<keyword evidence="10" id="KW-0239">DNA-directed DNA polymerase</keyword>
<name>A0A9P1MYS2_9PELO</name>
<dbReference type="GO" id="GO:0046872">
    <property type="term" value="F:metal ion binding"/>
    <property type="evidence" value="ECO:0007669"/>
    <property type="project" value="UniProtKB-KW"/>
</dbReference>
<dbReference type="InterPro" id="IPR017964">
    <property type="entry name" value="DNA-dir_DNA_pol_B_CS"/>
</dbReference>
<evidence type="ECO:0000256" key="6">
    <source>
        <dbReference type="ARBA" id="ARBA00022695"/>
    </source>
</evidence>
<protein>
    <recommendedName>
        <fullName evidence="4">DNA polymerase zeta catalytic subunit</fullName>
        <ecNumber evidence="3">2.7.7.7</ecNumber>
    </recommendedName>
</protein>
<comment type="similarity">
    <text evidence="2">Belongs to the DNA polymerase type-B family.</text>
</comment>
<evidence type="ECO:0000256" key="9">
    <source>
        <dbReference type="ARBA" id="ARBA00022833"/>
    </source>
</evidence>
<keyword evidence="8" id="KW-0227">DNA damage</keyword>
<dbReference type="InterPro" id="IPR043502">
    <property type="entry name" value="DNA/RNA_pol_sf"/>
</dbReference>
<gene>
    <name evidence="16" type="ORF">CAMP_LOCUS7846</name>
</gene>
<dbReference type="EC" id="2.7.7.7" evidence="3"/>
<dbReference type="EMBL" id="CANHGI010000003">
    <property type="protein sequence ID" value="CAI5445209.1"/>
    <property type="molecule type" value="Genomic_DNA"/>
</dbReference>
<evidence type="ECO:0000256" key="1">
    <source>
        <dbReference type="ARBA" id="ARBA00001966"/>
    </source>
</evidence>
<dbReference type="Gene3D" id="3.90.1600.10">
    <property type="entry name" value="Palm domain of DNA polymerase"/>
    <property type="match status" value="1"/>
</dbReference>
<dbReference type="FunFam" id="1.10.287.690:FF:000002">
    <property type="entry name" value="DNA polymerase zeta"/>
    <property type="match status" value="1"/>
</dbReference>
<evidence type="ECO:0000256" key="12">
    <source>
        <dbReference type="ARBA" id="ARBA00023014"/>
    </source>
</evidence>
<dbReference type="PANTHER" id="PTHR45812">
    <property type="entry name" value="DNA POLYMERASE ZETA CATALYTIC SUBUNIT"/>
    <property type="match status" value="1"/>
</dbReference>
<keyword evidence="17" id="KW-1185">Reference proteome</keyword>
<keyword evidence="9" id="KW-0862">Zinc</keyword>
<keyword evidence="5" id="KW-0808">Transferase</keyword>
<dbReference type="Proteomes" id="UP001152747">
    <property type="component" value="Unassembled WGS sequence"/>
</dbReference>
<evidence type="ECO:0000256" key="10">
    <source>
        <dbReference type="ARBA" id="ARBA00022932"/>
    </source>
</evidence>
<evidence type="ECO:0000256" key="11">
    <source>
        <dbReference type="ARBA" id="ARBA00023004"/>
    </source>
</evidence>
<evidence type="ECO:0000256" key="8">
    <source>
        <dbReference type="ARBA" id="ARBA00022763"/>
    </source>
</evidence>
<accession>A0A9P1MYS2</accession>
<comment type="catalytic activity">
    <reaction evidence="14">
        <text>DNA(n) + a 2'-deoxyribonucleoside 5'-triphosphate = DNA(n+1) + diphosphate</text>
        <dbReference type="Rhea" id="RHEA:22508"/>
        <dbReference type="Rhea" id="RHEA-COMP:17339"/>
        <dbReference type="Rhea" id="RHEA-COMP:17340"/>
        <dbReference type="ChEBI" id="CHEBI:33019"/>
        <dbReference type="ChEBI" id="CHEBI:61560"/>
        <dbReference type="ChEBI" id="CHEBI:173112"/>
        <dbReference type="EC" id="2.7.7.7"/>
    </reaction>
</comment>
<dbReference type="Gene3D" id="1.10.132.60">
    <property type="entry name" value="DNA polymerase family B, C-terminal domain"/>
    <property type="match status" value="1"/>
</dbReference>
<dbReference type="GO" id="GO:0005634">
    <property type="term" value="C:nucleus"/>
    <property type="evidence" value="ECO:0007669"/>
    <property type="project" value="TreeGrafter"/>
</dbReference>
<evidence type="ECO:0000256" key="5">
    <source>
        <dbReference type="ARBA" id="ARBA00022679"/>
    </source>
</evidence>
<evidence type="ECO:0000313" key="16">
    <source>
        <dbReference type="EMBL" id="CAI5445209.1"/>
    </source>
</evidence>
<reference evidence="16" key="1">
    <citation type="submission" date="2022-11" db="EMBL/GenBank/DDBJ databases">
        <authorList>
            <person name="Kikuchi T."/>
        </authorList>
    </citation>
    <scope>NUCLEOTIDE SEQUENCE</scope>
    <source>
        <strain evidence="16">PS1010</strain>
    </source>
</reference>
<dbReference type="InterPro" id="IPR006172">
    <property type="entry name" value="DNA-dir_DNA_pol_B"/>
</dbReference>
<dbReference type="GO" id="GO:0003677">
    <property type="term" value="F:DNA binding"/>
    <property type="evidence" value="ECO:0007669"/>
    <property type="project" value="InterPro"/>
</dbReference>
<dbReference type="PRINTS" id="PR00106">
    <property type="entry name" value="DNAPOLB"/>
</dbReference>